<feature type="region of interest" description="Disordered" evidence="1">
    <location>
        <begin position="206"/>
        <end position="227"/>
    </location>
</feature>
<dbReference type="RefSeq" id="WP_005396928.1">
    <property type="nucleotide sequence ID" value="NZ_JH601088.1"/>
</dbReference>
<sequence length="258" mass="28960">MKNKSKIIILSLAILVTFSGMSSAHPGRTDKNGGHTCRTNCTERWGLFYGEYHHHASDGSYTNSKGERFDKRGNKILSTSDQLPKEDNSSSNIKTQFAEVDTSAAEQAKLDEEKRLEESRREESIKEESIKEESIKEESIKEESIKEESIKEESIKEESIKEESIKEESIKELEKSALELESYKEEAKIAKENLEESEGKIESLKEELKSANAQAEKTQSELEKQKQPSLLEGVGALSILGAGGVGIKKYRDKKGKNK</sequence>
<evidence type="ECO:0000313" key="3">
    <source>
        <dbReference type="EMBL" id="EHR36011.1"/>
    </source>
</evidence>
<keyword evidence="2" id="KW-0732">Signal</keyword>
<keyword evidence="4" id="KW-1185">Reference proteome</keyword>
<proteinExistence type="predicted"/>
<accession>H3NLD0</accession>
<dbReference type="EMBL" id="AGEI01000003">
    <property type="protein sequence ID" value="EHR36011.1"/>
    <property type="molecule type" value="Genomic_DNA"/>
</dbReference>
<dbReference type="STRING" id="883114.HMPREF9709_00107"/>
<organism evidence="3 4">
    <name type="scientific">Helcococcus kunzii ATCC 51366</name>
    <dbReference type="NCBI Taxonomy" id="883114"/>
    <lineage>
        <taxon>Bacteria</taxon>
        <taxon>Bacillati</taxon>
        <taxon>Bacillota</taxon>
        <taxon>Tissierellia</taxon>
        <taxon>Tissierellales</taxon>
        <taxon>Peptoniphilaceae</taxon>
        <taxon>Helcococcus</taxon>
    </lineage>
</organism>
<feature type="region of interest" description="Disordered" evidence="1">
    <location>
        <begin position="77"/>
        <end position="168"/>
    </location>
</feature>
<feature type="chain" id="PRO_5003591163" description="YHYH domain-containing protein" evidence="2">
    <location>
        <begin position="25"/>
        <end position="258"/>
    </location>
</feature>
<evidence type="ECO:0008006" key="5">
    <source>
        <dbReference type="Google" id="ProtNLM"/>
    </source>
</evidence>
<evidence type="ECO:0000313" key="4">
    <source>
        <dbReference type="Proteomes" id="UP000004191"/>
    </source>
</evidence>
<dbReference type="InterPro" id="IPR047773">
    <property type="entry name" value="YHYH_dom_bact"/>
</dbReference>
<evidence type="ECO:0000256" key="2">
    <source>
        <dbReference type="SAM" id="SignalP"/>
    </source>
</evidence>
<gene>
    <name evidence="3" type="ORF">HMPREF9709_00107</name>
</gene>
<evidence type="ECO:0000256" key="1">
    <source>
        <dbReference type="SAM" id="MobiDB-lite"/>
    </source>
</evidence>
<dbReference type="NCBIfam" id="NF033223">
    <property type="entry name" value="YHYH_alt"/>
    <property type="match status" value="1"/>
</dbReference>
<name>H3NLD0_9FIRM</name>
<comment type="caution">
    <text evidence="3">The sequence shown here is derived from an EMBL/GenBank/DDBJ whole genome shotgun (WGS) entry which is preliminary data.</text>
</comment>
<dbReference type="GeneID" id="96998130"/>
<feature type="signal peptide" evidence="2">
    <location>
        <begin position="1"/>
        <end position="24"/>
    </location>
</feature>
<dbReference type="eggNOG" id="COG1525">
    <property type="taxonomic scope" value="Bacteria"/>
</dbReference>
<reference evidence="3 4" key="1">
    <citation type="submission" date="2012-01" db="EMBL/GenBank/DDBJ databases">
        <title>The Genome Sequence of Helcococcus kunzii ATCC 51366.</title>
        <authorList>
            <consortium name="The Broad Institute Genome Sequencing Platform"/>
            <person name="Earl A."/>
            <person name="Ward D."/>
            <person name="Feldgarden M."/>
            <person name="Gevers D."/>
            <person name="Huys G."/>
            <person name="Young S.K."/>
            <person name="Zeng Q."/>
            <person name="Gargeya S."/>
            <person name="Fitzgerald M."/>
            <person name="Haas B."/>
            <person name="Abouelleil A."/>
            <person name="Alvarado L."/>
            <person name="Arachchi H.M."/>
            <person name="Berlin A."/>
            <person name="Chapman S.B."/>
            <person name="Gearin G."/>
            <person name="Goldberg J."/>
            <person name="Griggs A."/>
            <person name="Gujja S."/>
            <person name="Hansen M."/>
            <person name="Heiman D."/>
            <person name="Howarth C."/>
            <person name="Larimer J."/>
            <person name="Lui A."/>
            <person name="MacDonald P.J.P."/>
            <person name="McCowen C."/>
            <person name="Montmayeur A."/>
            <person name="Murphy C."/>
            <person name="Neiman D."/>
            <person name="Pearson M."/>
            <person name="Priest M."/>
            <person name="Roberts A."/>
            <person name="Saif S."/>
            <person name="Shea T."/>
            <person name="Sisk P."/>
            <person name="Stolte C."/>
            <person name="Sykes S."/>
            <person name="Wortman J."/>
            <person name="Nusbaum C."/>
            <person name="Birren B."/>
        </authorList>
    </citation>
    <scope>NUCLEOTIDE SEQUENCE [LARGE SCALE GENOMIC DNA]</scope>
    <source>
        <strain evidence="3 4">ATCC 51366</strain>
    </source>
</reference>
<dbReference type="OrthoDB" id="1656058at2"/>
<protein>
    <recommendedName>
        <fullName evidence="5">YHYH domain-containing protein</fullName>
    </recommendedName>
</protein>
<dbReference type="PATRIC" id="fig|883114.3.peg.107"/>
<dbReference type="HOGENOM" id="CLU_1076749_0_0_9"/>
<dbReference type="Proteomes" id="UP000004191">
    <property type="component" value="Unassembled WGS sequence"/>
</dbReference>
<feature type="compositionally biased region" description="Basic and acidic residues" evidence="1">
    <location>
        <begin position="108"/>
        <end position="168"/>
    </location>
</feature>
<dbReference type="AlphaFoldDB" id="H3NLD0"/>